<evidence type="ECO:0000313" key="2">
    <source>
        <dbReference type="Proteomes" id="UP001143856"/>
    </source>
</evidence>
<name>A0ACC1MMF3_9PEZI</name>
<sequence>MGETQDSSTGRYMQQPSGGTPQPTTQASADQPPPPQQSVGSGQLDNRPQSPTIRNSTPQPTVPHAEPTSSPRQQYLDSLQLPSDQDFARLCSLQEDRERAHRHRDNDLRRQGKIATRKSMEARREFMKSKILVEEEEKEKEKGPNETSQSHQGSIFSYQAHRVSDPHSPGDSTSADEDGGAVHGVEDLEVLKAKAATVIQRSYRGYRGRPTS</sequence>
<gene>
    <name evidence="1" type="ORF">NUW58_g10357</name>
</gene>
<evidence type="ECO:0000313" key="1">
    <source>
        <dbReference type="EMBL" id="KAJ2967816.1"/>
    </source>
</evidence>
<reference evidence="1" key="1">
    <citation type="submission" date="2022-10" db="EMBL/GenBank/DDBJ databases">
        <title>Genome Sequence of Xylaria curta.</title>
        <authorList>
            <person name="Buettner E."/>
        </authorList>
    </citation>
    <scope>NUCLEOTIDE SEQUENCE</scope>
    <source>
        <strain evidence="1">Babe10</strain>
    </source>
</reference>
<organism evidence="1 2">
    <name type="scientific">Xylaria curta</name>
    <dbReference type="NCBI Taxonomy" id="42375"/>
    <lineage>
        <taxon>Eukaryota</taxon>
        <taxon>Fungi</taxon>
        <taxon>Dikarya</taxon>
        <taxon>Ascomycota</taxon>
        <taxon>Pezizomycotina</taxon>
        <taxon>Sordariomycetes</taxon>
        <taxon>Xylariomycetidae</taxon>
        <taxon>Xylariales</taxon>
        <taxon>Xylariaceae</taxon>
        <taxon>Xylaria</taxon>
    </lineage>
</organism>
<dbReference type="Proteomes" id="UP001143856">
    <property type="component" value="Unassembled WGS sequence"/>
</dbReference>
<dbReference type="EMBL" id="JAPDGR010004546">
    <property type="protein sequence ID" value="KAJ2967816.1"/>
    <property type="molecule type" value="Genomic_DNA"/>
</dbReference>
<protein>
    <submittedName>
        <fullName evidence="1">Uncharacterized protein</fullName>
    </submittedName>
</protein>
<accession>A0ACC1MMF3</accession>
<comment type="caution">
    <text evidence="1">The sequence shown here is derived from an EMBL/GenBank/DDBJ whole genome shotgun (WGS) entry which is preliminary data.</text>
</comment>
<keyword evidence="2" id="KW-1185">Reference proteome</keyword>
<proteinExistence type="predicted"/>